<organism evidence="2 3">
    <name type="scientific">Biomphalaria pfeifferi</name>
    <name type="common">Bloodfluke planorb</name>
    <name type="synonym">Freshwater snail</name>
    <dbReference type="NCBI Taxonomy" id="112525"/>
    <lineage>
        <taxon>Eukaryota</taxon>
        <taxon>Metazoa</taxon>
        <taxon>Spiralia</taxon>
        <taxon>Lophotrochozoa</taxon>
        <taxon>Mollusca</taxon>
        <taxon>Gastropoda</taxon>
        <taxon>Heterobranchia</taxon>
        <taxon>Euthyneura</taxon>
        <taxon>Panpulmonata</taxon>
        <taxon>Hygrophila</taxon>
        <taxon>Lymnaeoidea</taxon>
        <taxon>Planorbidae</taxon>
        <taxon>Biomphalaria</taxon>
    </lineage>
</organism>
<proteinExistence type="predicted"/>
<gene>
    <name evidence="2" type="ORF">Bpfe_004945</name>
</gene>
<reference evidence="2" key="2">
    <citation type="submission" date="2023-04" db="EMBL/GenBank/DDBJ databases">
        <authorList>
            <person name="Bu L."/>
            <person name="Lu L."/>
            <person name="Laidemitt M.R."/>
            <person name="Zhang S.M."/>
            <person name="Mutuku M."/>
            <person name="Mkoji G."/>
            <person name="Steinauer M."/>
            <person name="Loker E.S."/>
        </authorList>
    </citation>
    <scope>NUCLEOTIDE SEQUENCE</scope>
    <source>
        <strain evidence="2">KasaAsao</strain>
        <tissue evidence="2">Whole Snail</tissue>
    </source>
</reference>
<reference evidence="2" key="1">
    <citation type="journal article" date="2023" name="PLoS Negl. Trop. Dis.">
        <title>A genome sequence for Biomphalaria pfeifferi, the major vector snail for the human-infecting parasite Schistosoma mansoni.</title>
        <authorList>
            <person name="Bu L."/>
            <person name="Lu L."/>
            <person name="Laidemitt M.R."/>
            <person name="Zhang S.M."/>
            <person name="Mutuku M."/>
            <person name="Mkoji G."/>
            <person name="Steinauer M."/>
            <person name="Loker E.S."/>
        </authorList>
    </citation>
    <scope>NUCLEOTIDE SEQUENCE</scope>
    <source>
        <strain evidence="2">KasaAsao</strain>
    </source>
</reference>
<feature type="compositionally biased region" description="Basic and acidic residues" evidence="1">
    <location>
        <begin position="20"/>
        <end position="38"/>
    </location>
</feature>
<dbReference type="Proteomes" id="UP001233172">
    <property type="component" value="Unassembled WGS sequence"/>
</dbReference>
<evidence type="ECO:0000313" key="3">
    <source>
        <dbReference type="Proteomes" id="UP001233172"/>
    </source>
</evidence>
<feature type="compositionally biased region" description="Basic residues" evidence="1">
    <location>
        <begin position="8"/>
        <end position="19"/>
    </location>
</feature>
<dbReference type="AlphaFoldDB" id="A0AAD8C479"/>
<comment type="caution">
    <text evidence="2">The sequence shown here is derived from an EMBL/GenBank/DDBJ whole genome shotgun (WGS) entry which is preliminary data.</text>
</comment>
<name>A0AAD8C479_BIOPF</name>
<feature type="region of interest" description="Disordered" evidence="1">
    <location>
        <begin position="1"/>
        <end position="38"/>
    </location>
</feature>
<sequence>MTTSTGNRTKRRGLRRKKFRNDLKQKMQREGRDAGERKMSVGVENLLKAKGVTQDVFDTMSMTLKRQESAPKLEGRY</sequence>
<evidence type="ECO:0000256" key="1">
    <source>
        <dbReference type="SAM" id="MobiDB-lite"/>
    </source>
</evidence>
<evidence type="ECO:0000313" key="2">
    <source>
        <dbReference type="EMBL" id="KAK0065512.1"/>
    </source>
</evidence>
<keyword evidence="3" id="KW-1185">Reference proteome</keyword>
<dbReference type="EMBL" id="JASAOG010000013">
    <property type="protein sequence ID" value="KAK0065512.1"/>
    <property type="molecule type" value="Genomic_DNA"/>
</dbReference>
<protein>
    <submittedName>
        <fullName evidence="2">Uncharacterized protein</fullName>
    </submittedName>
</protein>
<accession>A0AAD8C479</accession>